<sequence length="102" mass="11349">MVTHPLTHLFLAASHRMPYPTPVAIRNSDSTDHDEKLTASDPPRTTTTADNNTTNLSKKYIFWGQMRPPRTPVDADIEAGDELNEVVLPQNERTSASASKNF</sequence>
<name>A0A9W6TY01_9STRA</name>
<comment type="caution">
    <text evidence="2">The sequence shown here is derived from an EMBL/GenBank/DDBJ whole genome shotgun (WGS) entry which is preliminary data.</text>
</comment>
<protein>
    <submittedName>
        <fullName evidence="2">Unnamed protein product</fullName>
    </submittedName>
</protein>
<feature type="region of interest" description="Disordered" evidence="1">
    <location>
        <begin position="21"/>
        <end position="53"/>
    </location>
</feature>
<evidence type="ECO:0000313" key="2">
    <source>
        <dbReference type="EMBL" id="GMF21796.1"/>
    </source>
</evidence>
<keyword evidence="3" id="KW-1185">Reference proteome</keyword>
<gene>
    <name evidence="2" type="ORF">Pfra01_000301200</name>
</gene>
<evidence type="ECO:0000313" key="3">
    <source>
        <dbReference type="Proteomes" id="UP001165121"/>
    </source>
</evidence>
<evidence type="ECO:0000256" key="1">
    <source>
        <dbReference type="SAM" id="MobiDB-lite"/>
    </source>
</evidence>
<reference evidence="2" key="1">
    <citation type="submission" date="2023-04" db="EMBL/GenBank/DDBJ databases">
        <title>Phytophthora fragariaefolia NBRC 109709.</title>
        <authorList>
            <person name="Ichikawa N."/>
            <person name="Sato H."/>
            <person name="Tonouchi N."/>
        </authorList>
    </citation>
    <scope>NUCLEOTIDE SEQUENCE</scope>
    <source>
        <strain evidence="2">NBRC 109709</strain>
    </source>
</reference>
<dbReference type="EMBL" id="BSXT01000236">
    <property type="protein sequence ID" value="GMF21796.1"/>
    <property type="molecule type" value="Genomic_DNA"/>
</dbReference>
<accession>A0A9W6TY01</accession>
<feature type="compositionally biased region" description="Basic and acidic residues" evidence="1">
    <location>
        <begin position="29"/>
        <end position="38"/>
    </location>
</feature>
<proteinExistence type="predicted"/>
<dbReference type="Proteomes" id="UP001165121">
    <property type="component" value="Unassembled WGS sequence"/>
</dbReference>
<organism evidence="2 3">
    <name type="scientific">Phytophthora fragariaefolia</name>
    <dbReference type="NCBI Taxonomy" id="1490495"/>
    <lineage>
        <taxon>Eukaryota</taxon>
        <taxon>Sar</taxon>
        <taxon>Stramenopiles</taxon>
        <taxon>Oomycota</taxon>
        <taxon>Peronosporomycetes</taxon>
        <taxon>Peronosporales</taxon>
        <taxon>Peronosporaceae</taxon>
        <taxon>Phytophthora</taxon>
    </lineage>
</organism>
<dbReference type="AlphaFoldDB" id="A0A9W6TY01"/>